<evidence type="ECO:0000259" key="7">
    <source>
        <dbReference type="Pfam" id="PF04230"/>
    </source>
</evidence>
<dbReference type="Proteomes" id="UP000054560">
    <property type="component" value="Unassembled WGS sequence"/>
</dbReference>
<dbReference type="InterPro" id="IPR004853">
    <property type="entry name" value="Sugar_P_trans_dom"/>
</dbReference>
<dbReference type="Pfam" id="PF03151">
    <property type="entry name" value="TPT"/>
    <property type="match status" value="1"/>
</dbReference>
<dbReference type="InterPro" id="IPR037185">
    <property type="entry name" value="EmrE-like"/>
</dbReference>
<dbReference type="GeneID" id="25911083"/>
<dbReference type="RefSeq" id="XP_014150847.1">
    <property type="nucleotide sequence ID" value="XM_014295372.1"/>
</dbReference>
<evidence type="ECO:0000256" key="2">
    <source>
        <dbReference type="ARBA" id="ARBA00022692"/>
    </source>
</evidence>
<reference evidence="8 9" key="1">
    <citation type="submission" date="2011-02" db="EMBL/GenBank/DDBJ databases">
        <title>The Genome Sequence of Sphaeroforma arctica JP610.</title>
        <authorList>
            <consortium name="The Broad Institute Genome Sequencing Platform"/>
            <person name="Russ C."/>
            <person name="Cuomo C."/>
            <person name="Young S.K."/>
            <person name="Zeng Q."/>
            <person name="Gargeya S."/>
            <person name="Alvarado L."/>
            <person name="Berlin A."/>
            <person name="Chapman S.B."/>
            <person name="Chen Z."/>
            <person name="Freedman E."/>
            <person name="Gellesch M."/>
            <person name="Goldberg J."/>
            <person name="Griggs A."/>
            <person name="Gujja S."/>
            <person name="Heilman E."/>
            <person name="Heiman D."/>
            <person name="Howarth C."/>
            <person name="Mehta T."/>
            <person name="Neiman D."/>
            <person name="Pearson M."/>
            <person name="Roberts A."/>
            <person name="Saif S."/>
            <person name="Shea T."/>
            <person name="Shenoy N."/>
            <person name="Sisk P."/>
            <person name="Stolte C."/>
            <person name="Sykes S."/>
            <person name="White J."/>
            <person name="Yandava C."/>
            <person name="Burger G."/>
            <person name="Gray M.W."/>
            <person name="Holland P.W.H."/>
            <person name="King N."/>
            <person name="Lang F.B.F."/>
            <person name="Roger A.J."/>
            <person name="Ruiz-Trillo I."/>
            <person name="Haas B."/>
            <person name="Nusbaum C."/>
            <person name="Birren B."/>
        </authorList>
    </citation>
    <scope>NUCLEOTIDE SEQUENCE [LARGE SCALE GENOMIC DNA]</scope>
    <source>
        <strain evidence="8 9">JP610</strain>
    </source>
</reference>
<feature type="domain" description="Polysaccharide pyruvyl transferase" evidence="7">
    <location>
        <begin position="389"/>
        <end position="692"/>
    </location>
</feature>
<feature type="transmembrane region" description="Helical" evidence="5">
    <location>
        <begin position="75"/>
        <end position="101"/>
    </location>
</feature>
<name>A0A0L0FJK5_9EUKA</name>
<dbReference type="OrthoDB" id="6418713at2759"/>
<proteinExistence type="predicted"/>
<feature type="transmembrane region" description="Helical" evidence="5">
    <location>
        <begin position="113"/>
        <end position="144"/>
    </location>
</feature>
<dbReference type="Pfam" id="PF04230">
    <property type="entry name" value="PS_pyruv_trans"/>
    <property type="match status" value="1"/>
</dbReference>
<protein>
    <recommendedName>
        <fullName evidence="10">Sugar phosphate transporter domain-containing protein</fullName>
    </recommendedName>
</protein>
<dbReference type="PANTHER" id="PTHR11132">
    <property type="entry name" value="SOLUTE CARRIER FAMILY 35"/>
    <property type="match status" value="1"/>
</dbReference>
<evidence type="ECO:0000256" key="3">
    <source>
        <dbReference type="ARBA" id="ARBA00022989"/>
    </source>
</evidence>
<evidence type="ECO:0000313" key="9">
    <source>
        <dbReference type="Proteomes" id="UP000054560"/>
    </source>
</evidence>
<feature type="transmembrane region" description="Helical" evidence="5">
    <location>
        <begin position="6"/>
        <end position="27"/>
    </location>
</feature>
<feature type="transmembrane region" description="Helical" evidence="5">
    <location>
        <begin position="156"/>
        <end position="177"/>
    </location>
</feature>
<keyword evidence="2 5" id="KW-0812">Transmembrane</keyword>
<dbReference type="eggNOG" id="KOG1441">
    <property type="taxonomic scope" value="Eukaryota"/>
</dbReference>
<feature type="transmembrane region" description="Helical" evidence="5">
    <location>
        <begin position="39"/>
        <end position="63"/>
    </location>
</feature>
<dbReference type="EMBL" id="KQ242904">
    <property type="protein sequence ID" value="KNC76945.1"/>
    <property type="molecule type" value="Genomic_DNA"/>
</dbReference>
<evidence type="ECO:0000259" key="6">
    <source>
        <dbReference type="Pfam" id="PF03151"/>
    </source>
</evidence>
<accession>A0A0L0FJK5</accession>
<evidence type="ECO:0008006" key="10">
    <source>
        <dbReference type="Google" id="ProtNLM"/>
    </source>
</evidence>
<dbReference type="GO" id="GO:0016020">
    <property type="term" value="C:membrane"/>
    <property type="evidence" value="ECO:0007669"/>
    <property type="project" value="UniProtKB-SubCell"/>
</dbReference>
<dbReference type="InterPro" id="IPR050186">
    <property type="entry name" value="TPT_transporter"/>
</dbReference>
<evidence type="ECO:0000256" key="1">
    <source>
        <dbReference type="ARBA" id="ARBA00004141"/>
    </source>
</evidence>
<sequence>MTQHQYTLIVPLLVLVWFSLTALNNIFMKNVMSQTVGGFCSCSIAASSSFIALLCLGVVHIVSPQTLISTPSFKRLIPAAACYSIAIYLYAFGLQGLPVVLTQVLKSLEPFMAVCLSFLIQGYTISIMSVLSILVIILGVFVTFTNIDIVSDNIDISLFYVCLILGSSFLIQLRNVLCKIMFVRSGNDSVLLSMATFVKLSAMGSILSIPIALLEQMSDYSSVFGEGSCSTFNVAAAGLSQIGYSIASFGVLALVTPATHSVLNTLKRFVTIFAAVIILSERLRLSQTIGVMIALVGATQYALDKNLSKLAAAESQKSVSLVLTKIGNAKTIITVAIVILATLFVVGGIPLNKLGNTDLRDLDSRVPNYLSEYQGRRRVAMFGPHDRFNFGDLIFTKVVKRLLMDKGYLADELVMTGMIDKDMTAYGGEPSILSTRHVVALSRNQTQTKQGPFDLIYLGGESLNCDASCGVSMLGFPASSRQQLLNDQLGKCAYLFEKSHLLPPGWADPNVHPVSIMNSVGAAAGQIGPYCRKAVASADYKATRDAALIGGRSGITGIVNVPDSAVMVNALLADEVTAYTTTGQVAEVLATTKGKYIAFQMRNKQSPAEYFAAWLDKVSKKAKMPVVMFCAGTAPNHDSMAYYDSIAMLMSTNPIVFREENVWSAIALISRATLVLSSSLHVRIMAYVHYVPRFTLCGATGKFAAFVDLFEAADALKCQGWVSPDVALSAMTKDVQLTKQAVERTVGLYMASFEKWFALLNK</sequence>
<dbReference type="AlphaFoldDB" id="A0A0L0FJK5"/>
<feature type="domain" description="Sugar phosphate transporter" evidence="6">
    <location>
        <begin position="11"/>
        <end position="301"/>
    </location>
</feature>
<keyword evidence="3 5" id="KW-1133">Transmembrane helix</keyword>
<evidence type="ECO:0000313" key="8">
    <source>
        <dbReference type="EMBL" id="KNC76945.1"/>
    </source>
</evidence>
<keyword evidence="4 5" id="KW-0472">Membrane</keyword>
<keyword evidence="9" id="KW-1185">Reference proteome</keyword>
<dbReference type="InterPro" id="IPR007345">
    <property type="entry name" value="Polysacch_pyruvyl_Trfase"/>
</dbReference>
<gene>
    <name evidence="8" type="ORF">SARC_10579</name>
</gene>
<comment type="subcellular location">
    <subcellularLocation>
        <location evidence="1">Membrane</location>
        <topology evidence="1">Multi-pass membrane protein</topology>
    </subcellularLocation>
</comment>
<feature type="transmembrane region" description="Helical" evidence="5">
    <location>
        <begin position="189"/>
        <end position="214"/>
    </location>
</feature>
<organism evidence="8 9">
    <name type="scientific">Sphaeroforma arctica JP610</name>
    <dbReference type="NCBI Taxonomy" id="667725"/>
    <lineage>
        <taxon>Eukaryota</taxon>
        <taxon>Ichthyosporea</taxon>
        <taxon>Ichthyophonida</taxon>
        <taxon>Sphaeroforma</taxon>
    </lineage>
</organism>
<evidence type="ECO:0000256" key="4">
    <source>
        <dbReference type="ARBA" id="ARBA00023136"/>
    </source>
</evidence>
<dbReference type="SUPFAM" id="SSF103481">
    <property type="entry name" value="Multidrug resistance efflux transporter EmrE"/>
    <property type="match status" value="2"/>
</dbReference>
<evidence type="ECO:0000256" key="5">
    <source>
        <dbReference type="SAM" id="Phobius"/>
    </source>
</evidence>
<feature type="transmembrane region" description="Helical" evidence="5">
    <location>
        <begin position="234"/>
        <end position="255"/>
    </location>
</feature>
<feature type="transmembrane region" description="Helical" evidence="5">
    <location>
        <begin position="332"/>
        <end position="351"/>
    </location>
</feature>